<evidence type="ECO:0000259" key="6">
    <source>
        <dbReference type="PROSITE" id="PS51007"/>
    </source>
</evidence>
<organism evidence="7 8">
    <name type="scientific">Pseudooceanicola nanhaiensis</name>
    <dbReference type="NCBI Taxonomy" id="375761"/>
    <lineage>
        <taxon>Bacteria</taxon>
        <taxon>Pseudomonadati</taxon>
        <taxon>Pseudomonadota</taxon>
        <taxon>Alphaproteobacteria</taxon>
        <taxon>Rhodobacterales</taxon>
        <taxon>Paracoccaceae</taxon>
        <taxon>Pseudooceanicola</taxon>
    </lineage>
</organism>
<evidence type="ECO:0000313" key="7">
    <source>
        <dbReference type="EMBL" id="GGM11365.1"/>
    </source>
</evidence>
<feature type="signal peptide" evidence="5">
    <location>
        <begin position="1"/>
        <end position="18"/>
    </location>
</feature>
<dbReference type="AlphaFoldDB" id="A0A917WL06"/>
<keyword evidence="3 4" id="KW-0408">Iron</keyword>
<name>A0A917WL06_9RHOB</name>
<keyword evidence="8" id="KW-1185">Reference proteome</keyword>
<accession>A0A917WL06</accession>
<reference evidence="7" key="1">
    <citation type="journal article" date="2014" name="Int. J. Syst. Evol. Microbiol.">
        <title>Complete genome sequence of Corynebacterium casei LMG S-19264T (=DSM 44701T), isolated from a smear-ripened cheese.</title>
        <authorList>
            <consortium name="US DOE Joint Genome Institute (JGI-PGF)"/>
            <person name="Walter F."/>
            <person name="Albersmeier A."/>
            <person name="Kalinowski J."/>
            <person name="Ruckert C."/>
        </authorList>
    </citation>
    <scope>NUCLEOTIDE SEQUENCE</scope>
    <source>
        <strain evidence="7">CGMCC 1.6293</strain>
    </source>
</reference>
<comment type="caution">
    <text evidence="7">The sequence shown here is derived from an EMBL/GenBank/DDBJ whole genome shotgun (WGS) entry which is preliminary data.</text>
</comment>
<dbReference type="InterPro" id="IPR009056">
    <property type="entry name" value="Cyt_c-like_dom"/>
</dbReference>
<dbReference type="EMBL" id="BMLF01000003">
    <property type="protein sequence ID" value="GGM11365.1"/>
    <property type="molecule type" value="Genomic_DNA"/>
</dbReference>
<feature type="domain" description="Cytochrome c" evidence="6">
    <location>
        <begin position="26"/>
        <end position="135"/>
    </location>
</feature>
<evidence type="ECO:0000256" key="4">
    <source>
        <dbReference type="PROSITE-ProRule" id="PRU00433"/>
    </source>
</evidence>
<reference evidence="7" key="2">
    <citation type="submission" date="2020-09" db="EMBL/GenBank/DDBJ databases">
        <authorList>
            <person name="Sun Q."/>
            <person name="Zhou Y."/>
        </authorList>
    </citation>
    <scope>NUCLEOTIDE SEQUENCE</scope>
    <source>
        <strain evidence="7">CGMCC 1.6293</strain>
    </source>
</reference>
<evidence type="ECO:0000256" key="1">
    <source>
        <dbReference type="ARBA" id="ARBA00022617"/>
    </source>
</evidence>
<protein>
    <submittedName>
        <fullName evidence="7">Cytochrome c</fullName>
    </submittedName>
</protein>
<evidence type="ECO:0000256" key="5">
    <source>
        <dbReference type="SAM" id="SignalP"/>
    </source>
</evidence>
<feature type="chain" id="PRO_5037908532" evidence="5">
    <location>
        <begin position="19"/>
        <end position="138"/>
    </location>
</feature>
<dbReference type="Pfam" id="PF00034">
    <property type="entry name" value="Cytochrom_C"/>
    <property type="match status" value="1"/>
</dbReference>
<sequence length="138" mass="14136">MNAFTSTALAGAAALALAACTQDRMPDRTDGAAFFAENCVSCHGAEGRGDGPLAAELTPKPTDLTTLSAGNGGTFPAARALSFIYGDPGDSHLARVMPEFGPVMAEDLVPVEIDGILTPTPRELAGLLAYLESIQVEG</sequence>
<dbReference type="Gene3D" id="1.10.760.10">
    <property type="entry name" value="Cytochrome c-like domain"/>
    <property type="match status" value="1"/>
</dbReference>
<dbReference type="PROSITE" id="PS51007">
    <property type="entry name" value="CYTC"/>
    <property type="match status" value="1"/>
</dbReference>
<dbReference type="SUPFAM" id="SSF46626">
    <property type="entry name" value="Cytochrome c"/>
    <property type="match status" value="1"/>
</dbReference>
<dbReference type="GO" id="GO:0020037">
    <property type="term" value="F:heme binding"/>
    <property type="evidence" value="ECO:0007669"/>
    <property type="project" value="InterPro"/>
</dbReference>
<keyword evidence="1 4" id="KW-0349">Heme</keyword>
<dbReference type="GO" id="GO:0009055">
    <property type="term" value="F:electron transfer activity"/>
    <property type="evidence" value="ECO:0007669"/>
    <property type="project" value="InterPro"/>
</dbReference>
<evidence type="ECO:0000313" key="8">
    <source>
        <dbReference type="Proteomes" id="UP000649829"/>
    </source>
</evidence>
<dbReference type="RefSeq" id="WP_229669232.1">
    <property type="nucleotide sequence ID" value="NZ_BMLF01000003.1"/>
</dbReference>
<dbReference type="Proteomes" id="UP000649829">
    <property type="component" value="Unassembled WGS sequence"/>
</dbReference>
<evidence type="ECO:0000256" key="3">
    <source>
        <dbReference type="ARBA" id="ARBA00023004"/>
    </source>
</evidence>
<dbReference type="GO" id="GO:0046872">
    <property type="term" value="F:metal ion binding"/>
    <property type="evidence" value="ECO:0007669"/>
    <property type="project" value="UniProtKB-KW"/>
</dbReference>
<dbReference type="InterPro" id="IPR036909">
    <property type="entry name" value="Cyt_c-like_dom_sf"/>
</dbReference>
<keyword evidence="2 4" id="KW-0479">Metal-binding</keyword>
<keyword evidence="5" id="KW-0732">Signal</keyword>
<gene>
    <name evidence="7" type="ORF">GCM10011534_36760</name>
</gene>
<evidence type="ECO:0000256" key="2">
    <source>
        <dbReference type="ARBA" id="ARBA00022723"/>
    </source>
</evidence>
<proteinExistence type="predicted"/>